<accession>K1VET0</accession>
<dbReference type="Proteomes" id="UP000006757">
    <property type="component" value="Unassembled WGS sequence"/>
</dbReference>
<dbReference type="AlphaFoldDB" id="K1VET0"/>
<name>K1VET0_TRIAC</name>
<keyword evidence="2" id="KW-1185">Reference proteome</keyword>
<proteinExistence type="predicted"/>
<dbReference type="EMBL" id="AMBO01000372">
    <property type="protein sequence ID" value="EKC99355.1"/>
    <property type="molecule type" value="Genomic_DNA"/>
</dbReference>
<organism evidence="1 2">
    <name type="scientific">Trichosporon asahii var. asahii (strain CBS 8904)</name>
    <name type="common">Yeast</name>
    <dbReference type="NCBI Taxonomy" id="1220162"/>
    <lineage>
        <taxon>Eukaryota</taxon>
        <taxon>Fungi</taxon>
        <taxon>Dikarya</taxon>
        <taxon>Basidiomycota</taxon>
        <taxon>Agaricomycotina</taxon>
        <taxon>Tremellomycetes</taxon>
        <taxon>Trichosporonales</taxon>
        <taxon>Trichosporonaceae</taxon>
        <taxon>Trichosporon</taxon>
    </lineage>
</organism>
<sequence>MTVIDHNVFPHIMEAIYSYADFDTLLAMRPTSKTYRDWSDARLSEHVVVHVRRPKNEQGKPIWAAGSRSVEIHAPGGRRLPFLRSWKRANGDDLSQWRAFGKYFGRTTTLDLADEGLMRGRTECIKAVCPKLHTLRMLNNYESEREVANMSSSAVSFPGNAKDGTEGYRVRADEEWAQRVRFRYCDLHDPGDPSKIKYAHAYNNNIQTLVGTLSLGLWVRSMRVHSAWWAGGIIQGGDTGIRCGPMSSPVETASLTT</sequence>
<comment type="caution">
    <text evidence="1">The sequence shown here is derived from an EMBL/GenBank/DDBJ whole genome shotgun (WGS) entry which is preliminary data.</text>
</comment>
<protein>
    <submittedName>
        <fullName evidence="1">Uncharacterized protein</fullName>
    </submittedName>
</protein>
<reference evidence="1 2" key="1">
    <citation type="journal article" date="2012" name="Eukaryot. Cell">
        <title>Genome sequence of the Trichosporon asahii environmental strain CBS 8904.</title>
        <authorList>
            <person name="Yang R.Y."/>
            <person name="Li H.T."/>
            <person name="Zhu H."/>
            <person name="Zhou G.P."/>
            <person name="Wang M."/>
            <person name="Wang L."/>
        </authorList>
    </citation>
    <scope>NUCLEOTIDE SEQUENCE [LARGE SCALE GENOMIC DNA]</scope>
    <source>
        <strain evidence="1 2">CBS 8904</strain>
    </source>
</reference>
<dbReference type="InParanoid" id="K1VET0"/>
<gene>
    <name evidence="1" type="ORF">A1Q2_06292</name>
</gene>
<evidence type="ECO:0000313" key="1">
    <source>
        <dbReference type="EMBL" id="EKC99355.1"/>
    </source>
</evidence>
<dbReference type="OrthoDB" id="442921at2759"/>
<evidence type="ECO:0000313" key="2">
    <source>
        <dbReference type="Proteomes" id="UP000006757"/>
    </source>
</evidence>
<dbReference type="HOGENOM" id="CLU_1082546_0_0_1"/>